<evidence type="ECO:0000259" key="2">
    <source>
        <dbReference type="SMART" id="SM00470"/>
    </source>
</evidence>
<feature type="region of interest" description="Disordered" evidence="1">
    <location>
        <begin position="329"/>
        <end position="352"/>
    </location>
</feature>
<dbReference type="InterPro" id="IPR036086">
    <property type="entry name" value="ParB/Sulfiredoxin_sf"/>
</dbReference>
<proteinExistence type="predicted"/>
<gene>
    <name evidence="3" type="ORF">ACFOUW_34745</name>
</gene>
<keyword evidence="4" id="KW-1185">Reference proteome</keyword>
<dbReference type="Proteomes" id="UP001595699">
    <property type="component" value="Unassembled WGS sequence"/>
</dbReference>
<evidence type="ECO:0000256" key="1">
    <source>
        <dbReference type="SAM" id="MobiDB-lite"/>
    </source>
</evidence>
<dbReference type="SUPFAM" id="SSF110849">
    <property type="entry name" value="ParB/Sulfiredoxin"/>
    <property type="match status" value="1"/>
</dbReference>
<comment type="caution">
    <text evidence="3">The sequence shown here is derived from an EMBL/GenBank/DDBJ whole genome shotgun (WGS) entry which is preliminary data.</text>
</comment>
<evidence type="ECO:0000313" key="4">
    <source>
        <dbReference type="Proteomes" id="UP001595699"/>
    </source>
</evidence>
<sequence>MEPGGRSAELESGTYDALLDGVIASVPVEALVTGLSTRVNGTSDDHVRLLADSTAVLPPIIVQRSTMRVIDGMHRLRAAVLRGHPHIAVRFYDGPDRDVVVVAVQANVAHGLPLSLADRTAAAEQIMGTHPEWSDRRIAVTTGLAPRTVTTIRLRINDGETMTSRLGRDGRVRPLDSAARRRAAESLLAASPHASLREVAREAGVAPSTVKLVRERMRAGLDAVTDHQRRQLDRRGQVTPPENQPPENGNLRAERRTTTVDRQSALQSLRKDPSLRFNDAGRALLQWLDAVPIDPDKVRRVVGNVPEHWLDTVIALARENSRAWQDLIQQLERQQETSAKPSPPSSTPRSAS</sequence>
<organism evidence="3 4">
    <name type="scientific">Tenggerimyces flavus</name>
    <dbReference type="NCBI Taxonomy" id="1708749"/>
    <lineage>
        <taxon>Bacteria</taxon>
        <taxon>Bacillati</taxon>
        <taxon>Actinomycetota</taxon>
        <taxon>Actinomycetes</taxon>
        <taxon>Propionibacteriales</taxon>
        <taxon>Nocardioidaceae</taxon>
        <taxon>Tenggerimyces</taxon>
    </lineage>
</organism>
<dbReference type="Gene3D" id="3.90.1530.10">
    <property type="entry name" value="Conserved hypothetical protein from pyrococcus furiosus pfu- 392566-001, ParB domain"/>
    <property type="match status" value="1"/>
</dbReference>
<protein>
    <submittedName>
        <fullName evidence="3">ParB N-terminal domain-containing protein</fullName>
    </submittedName>
</protein>
<feature type="compositionally biased region" description="Basic and acidic residues" evidence="1">
    <location>
        <begin position="221"/>
        <end position="236"/>
    </location>
</feature>
<accession>A0ABV7YLI7</accession>
<reference evidence="4" key="1">
    <citation type="journal article" date="2019" name="Int. J. Syst. Evol. Microbiol.">
        <title>The Global Catalogue of Microorganisms (GCM) 10K type strain sequencing project: providing services to taxonomists for standard genome sequencing and annotation.</title>
        <authorList>
            <consortium name="The Broad Institute Genomics Platform"/>
            <consortium name="The Broad Institute Genome Sequencing Center for Infectious Disease"/>
            <person name="Wu L."/>
            <person name="Ma J."/>
        </authorList>
    </citation>
    <scope>NUCLEOTIDE SEQUENCE [LARGE SCALE GENOMIC DNA]</scope>
    <source>
        <strain evidence="4">CGMCC 4.7241</strain>
    </source>
</reference>
<name>A0ABV7YLI7_9ACTN</name>
<feature type="region of interest" description="Disordered" evidence="1">
    <location>
        <begin position="221"/>
        <end position="267"/>
    </location>
</feature>
<dbReference type="CDD" id="cd16387">
    <property type="entry name" value="ParB_N_Srx"/>
    <property type="match status" value="1"/>
</dbReference>
<feature type="domain" description="ParB-like N-terminal" evidence="2">
    <location>
        <begin position="24"/>
        <end position="108"/>
    </location>
</feature>
<dbReference type="RefSeq" id="WP_205121738.1">
    <property type="nucleotide sequence ID" value="NZ_JAFBCM010000001.1"/>
</dbReference>
<evidence type="ECO:0000313" key="3">
    <source>
        <dbReference type="EMBL" id="MFC3766036.1"/>
    </source>
</evidence>
<dbReference type="InterPro" id="IPR003115">
    <property type="entry name" value="ParB_N"/>
</dbReference>
<dbReference type="EMBL" id="JBHRZH010000047">
    <property type="protein sequence ID" value="MFC3766036.1"/>
    <property type="molecule type" value="Genomic_DNA"/>
</dbReference>
<dbReference type="SMART" id="SM00470">
    <property type="entry name" value="ParB"/>
    <property type="match status" value="1"/>
</dbReference>